<organism evidence="3 4">
    <name type="scientific">Streptomyces hesseae</name>
    <dbReference type="NCBI Taxonomy" id="3075519"/>
    <lineage>
        <taxon>Bacteria</taxon>
        <taxon>Bacillati</taxon>
        <taxon>Actinomycetota</taxon>
        <taxon>Actinomycetes</taxon>
        <taxon>Kitasatosporales</taxon>
        <taxon>Streptomycetaceae</taxon>
        <taxon>Streptomyces</taxon>
    </lineage>
</organism>
<keyword evidence="2" id="KW-0812">Transmembrane</keyword>
<reference evidence="3" key="1">
    <citation type="submission" date="2024-05" db="EMBL/GenBank/DDBJ databases">
        <title>30 novel species of actinomycetes from the DSMZ collection.</title>
        <authorList>
            <person name="Nouioui I."/>
        </authorList>
    </citation>
    <scope>NUCLEOTIDE SEQUENCE</scope>
    <source>
        <strain evidence="3">DSM 40473</strain>
    </source>
</reference>
<evidence type="ECO:0000256" key="2">
    <source>
        <dbReference type="SAM" id="Phobius"/>
    </source>
</evidence>
<dbReference type="EMBL" id="JAVRFI010000002">
    <property type="protein sequence ID" value="MDT0448134.1"/>
    <property type="molecule type" value="Genomic_DNA"/>
</dbReference>
<keyword evidence="2" id="KW-0472">Membrane</keyword>
<dbReference type="Proteomes" id="UP001180531">
    <property type="component" value="Unassembled WGS sequence"/>
</dbReference>
<sequence>MSVYKYRCDKCGITWDEVSTKHQAELERDQHRREAHGGGAPDGDRIEGADPGSWPSASTLIVTLVAVVLLLAYSRR</sequence>
<keyword evidence="2" id="KW-1133">Transmembrane helix</keyword>
<evidence type="ECO:0000313" key="4">
    <source>
        <dbReference type="Proteomes" id="UP001180531"/>
    </source>
</evidence>
<feature type="region of interest" description="Disordered" evidence="1">
    <location>
        <begin position="27"/>
        <end position="51"/>
    </location>
</feature>
<dbReference type="RefSeq" id="WP_311607765.1">
    <property type="nucleotide sequence ID" value="NZ_JAVRFI010000002.1"/>
</dbReference>
<keyword evidence="4" id="KW-1185">Reference proteome</keyword>
<protein>
    <recommendedName>
        <fullName evidence="5">Zinc ribbon domain-containing protein</fullName>
    </recommendedName>
</protein>
<feature type="compositionally biased region" description="Basic and acidic residues" evidence="1">
    <location>
        <begin position="27"/>
        <end position="48"/>
    </location>
</feature>
<evidence type="ECO:0000313" key="3">
    <source>
        <dbReference type="EMBL" id="MDT0448134.1"/>
    </source>
</evidence>
<evidence type="ECO:0008006" key="5">
    <source>
        <dbReference type="Google" id="ProtNLM"/>
    </source>
</evidence>
<feature type="transmembrane region" description="Helical" evidence="2">
    <location>
        <begin position="54"/>
        <end position="73"/>
    </location>
</feature>
<proteinExistence type="predicted"/>
<gene>
    <name evidence="3" type="ORF">RM609_03325</name>
</gene>
<name>A0ABU2SGM7_9ACTN</name>
<evidence type="ECO:0000256" key="1">
    <source>
        <dbReference type="SAM" id="MobiDB-lite"/>
    </source>
</evidence>
<comment type="caution">
    <text evidence="3">The sequence shown here is derived from an EMBL/GenBank/DDBJ whole genome shotgun (WGS) entry which is preliminary data.</text>
</comment>
<accession>A0ABU2SGM7</accession>